<dbReference type="PANTHER" id="PTHR12080">
    <property type="entry name" value="SIGNALING LYMPHOCYTIC ACTIVATION MOLECULE"/>
    <property type="match status" value="1"/>
</dbReference>
<keyword evidence="3 6" id="KW-0472">Membrane</keyword>
<feature type="transmembrane region" description="Helical" evidence="6">
    <location>
        <begin position="207"/>
        <end position="227"/>
    </location>
</feature>
<dbReference type="GeneTree" id="ENSGT00610000086518"/>
<feature type="chain" id="PRO_5025490259" evidence="7">
    <location>
        <begin position="18"/>
        <end position="285"/>
    </location>
</feature>
<feature type="signal peptide" evidence="7">
    <location>
        <begin position="1"/>
        <end position="17"/>
    </location>
</feature>
<dbReference type="InterPro" id="IPR015631">
    <property type="entry name" value="CD2/SLAM_rcpt"/>
</dbReference>
<dbReference type="Ensembl" id="ENSSAUT00010044457.1">
    <property type="protein sequence ID" value="ENSSAUP00010042231.1"/>
    <property type="gene ID" value="ENSSAUG00010017746.1"/>
</dbReference>
<evidence type="ECO:0000313" key="9">
    <source>
        <dbReference type="Ensembl" id="ENSSAUP00010042231.1"/>
    </source>
</evidence>
<proteinExistence type="predicted"/>
<dbReference type="GO" id="GO:0016020">
    <property type="term" value="C:membrane"/>
    <property type="evidence" value="ECO:0007669"/>
    <property type="project" value="UniProtKB-SubCell"/>
</dbReference>
<dbReference type="SUPFAM" id="SSF48726">
    <property type="entry name" value="Immunoglobulin"/>
    <property type="match status" value="1"/>
</dbReference>
<dbReference type="AlphaFoldDB" id="A0A671X071"/>
<reference evidence="9" key="2">
    <citation type="submission" date="2025-08" db="UniProtKB">
        <authorList>
            <consortium name="Ensembl"/>
        </authorList>
    </citation>
    <scope>IDENTIFICATION</scope>
</reference>
<evidence type="ECO:0000256" key="2">
    <source>
        <dbReference type="ARBA" id="ARBA00022729"/>
    </source>
</evidence>
<reference evidence="9" key="1">
    <citation type="submission" date="2021-04" db="EMBL/GenBank/DDBJ databases">
        <authorList>
            <consortium name="Wellcome Sanger Institute Data Sharing"/>
        </authorList>
    </citation>
    <scope>NUCLEOTIDE SEQUENCE [LARGE SCALE GENOMIC DNA]</scope>
</reference>
<evidence type="ECO:0000313" key="10">
    <source>
        <dbReference type="Proteomes" id="UP000472265"/>
    </source>
</evidence>
<gene>
    <name evidence="9" type="primary">LOC115577278</name>
</gene>
<reference evidence="9" key="3">
    <citation type="submission" date="2025-09" db="UniProtKB">
        <authorList>
            <consortium name="Ensembl"/>
        </authorList>
    </citation>
    <scope>IDENTIFICATION</scope>
</reference>
<feature type="domain" description="Immunoglobulin" evidence="8">
    <location>
        <begin position="19"/>
        <end position="112"/>
    </location>
</feature>
<dbReference type="PANTHER" id="PTHR12080:SF125">
    <property type="entry name" value="CD48 ANTIGEN-LIKE"/>
    <property type="match status" value="1"/>
</dbReference>
<dbReference type="InterPro" id="IPR036179">
    <property type="entry name" value="Ig-like_dom_sf"/>
</dbReference>
<evidence type="ECO:0000256" key="4">
    <source>
        <dbReference type="ARBA" id="ARBA00023180"/>
    </source>
</evidence>
<evidence type="ECO:0000256" key="3">
    <source>
        <dbReference type="ARBA" id="ARBA00023136"/>
    </source>
</evidence>
<dbReference type="SMART" id="SM00409">
    <property type="entry name" value="IG"/>
    <property type="match status" value="1"/>
</dbReference>
<organism evidence="9 10">
    <name type="scientific">Sparus aurata</name>
    <name type="common">Gilthead sea bream</name>
    <dbReference type="NCBI Taxonomy" id="8175"/>
    <lineage>
        <taxon>Eukaryota</taxon>
        <taxon>Metazoa</taxon>
        <taxon>Chordata</taxon>
        <taxon>Craniata</taxon>
        <taxon>Vertebrata</taxon>
        <taxon>Euteleostomi</taxon>
        <taxon>Actinopterygii</taxon>
        <taxon>Neopterygii</taxon>
        <taxon>Teleostei</taxon>
        <taxon>Neoteleostei</taxon>
        <taxon>Acanthomorphata</taxon>
        <taxon>Eupercaria</taxon>
        <taxon>Spariformes</taxon>
        <taxon>Sparidae</taxon>
        <taxon>Sparus</taxon>
    </lineage>
</organism>
<evidence type="ECO:0000259" key="8">
    <source>
        <dbReference type="SMART" id="SM00409"/>
    </source>
</evidence>
<dbReference type="InterPro" id="IPR003599">
    <property type="entry name" value="Ig_sub"/>
</dbReference>
<dbReference type="Proteomes" id="UP000472265">
    <property type="component" value="Chromosome 24"/>
</dbReference>
<keyword evidence="2 7" id="KW-0732">Signal</keyword>
<name>A0A671X071_SPAAU</name>
<protein>
    <submittedName>
        <fullName evidence="9">Carcinoembryonic antigen-related cell adhesion molecule 7-like</fullName>
    </submittedName>
</protein>
<dbReference type="InParanoid" id="A0A671X071"/>
<evidence type="ECO:0000256" key="1">
    <source>
        <dbReference type="ARBA" id="ARBA00004370"/>
    </source>
</evidence>
<evidence type="ECO:0000256" key="7">
    <source>
        <dbReference type="SAM" id="SignalP"/>
    </source>
</evidence>
<feature type="compositionally biased region" description="Basic and acidic residues" evidence="5">
    <location>
        <begin position="267"/>
        <end position="278"/>
    </location>
</feature>
<dbReference type="Gene3D" id="2.60.40.10">
    <property type="entry name" value="Immunoglobulins"/>
    <property type="match status" value="2"/>
</dbReference>
<keyword evidence="6" id="KW-0812">Transmembrane</keyword>
<keyword evidence="4" id="KW-0325">Glycoprotein</keyword>
<dbReference type="InterPro" id="IPR013783">
    <property type="entry name" value="Ig-like_fold"/>
</dbReference>
<keyword evidence="10" id="KW-1185">Reference proteome</keyword>
<evidence type="ECO:0000256" key="6">
    <source>
        <dbReference type="SAM" id="Phobius"/>
    </source>
</evidence>
<dbReference type="OMA" id="FYQKESM"/>
<feature type="region of interest" description="Disordered" evidence="5">
    <location>
        <begin position="254"/>
        <end position="285"/>
    </location>
</feature>
<sequence length="285" mass="30894">MMRAAGWACVLLVVVSADPETLYKKVGDEVILKPAAASVTGPITTIIWKEGLNIAMEWDGKDIDSYRQFKERGSLNISNGEMTITGLTRGDSGLYTVEINGNAAGSTRLTVISPVPTPSVIKSCDDDTSCVLTCEGNTTGTEPFTYTWHLGAIESPDSSKKQRITKEDSSSMEEFSCVLQNPVSEERSKPISNPFITPESSAGGLKISTGLMVFISLLAALLMLVLFHRWKAGMWFFQEESLPWQAGFWSRQGGAPRDAAVSNGTTARREKGETEGKKSPACVQI</sequence>
<comment type="subcellular location">
    <subcellularLocation>
        <location evidence="1">Membrane</location>
    </subcellularLocation>
</comment>
<evidence type="ECO:0000256" key="5">
    <source>
        <dbReference type="SAM" id="MobiDB-lite"/>
    </source>
</evidence>
<accession>A0A671X071</accession>
<keyword evidence="6" id="KW-1133">Transmembrane helix</keyword>